<reference evidence="3" key="1">
    <citation type="journal article" date="2019" name="Int. J. Syst. Evol. Microbiol.">
        <title>The Global Catalogue of Microorganisms (GCM) 10K type strain sequencing project: providing services to taxonomists for standard genome sequencing and annotation.</title>
        <authorList>
            <consortium name="The Broad Institute Genomics Platform"/>
            <consortium name="The Broad Institute Genome Sequencing Center for Infectious Disease"/>
            <person name="Wu L."/>
            <person name="Ma J."/>
        </authorList>
    </citation>
    <scope>NUCLEOTIDE SEQUENCE [LARGE SCALE GENOMIC DNA]</scope>
    <source>
        <strain evidence="3">JCM 17217</strain>
    </source>
</reference>
<dbReference type="EMBL" id="BAABDI010000031">
    <property type="protein sequence ID" value="GAA3987370.1"/>
    <property type="molecule type" value="Genomic_DNA"/>
</dbReference>
<dbReference type="Proteomes" id="UP001501556">
    <property type="component" value="Unassembled WGS sequence"/>
</dbReference>
<gene>
    <name evidence="2" type="ORF">GCM10022407_35100</name>
</gene>
<evidence type="ECO:0000313" key="3">
    <source>
        <dbReference type="Proteomes" id="UP001501556"/>
    </source>
</evidence>
<organism evidence="2 3">
    <name type="scientific">Hymenobacter antarcticus</name>
    <dbReference type="NCBI Taxonomy" id="486270"/>
    <lineage>
        <taxon>Bacteria</taxon>
        <taxon>Pseudomonadati</taxon>
        <taxon>Bacteroidota</taxon>
        <taxon>Cytophagia</taxon>
        <taxon>Cytophagales</taxon>
        <taxon>Hymenobacteraceae</taxon>
        <taxon>Hymenobacter</taxon>
    </lineage>
</organism>
<evidence type="ECO:0000313" key="2">
    <source>
        <dbReference type="EMBL" id="GAA3987370.1"/>
    </source>
</evidence>
<keyword evidence="1" id="KW-0472">Membrane</keyword>
<comment type="caution">
    <text evidence="2">The sequence shown here is derived from an EMBL/GenBank/DDBJ whole genome shotgun (WGS) entry which is preliminary data.</text>
</comment>
<keyword evidence="1" id="KW-0812">Transmembrane</keyword>
<proteinExistence type="predicted"/>
<feature type="transmembrane region" description="Helical" evidence="1">
    <location>
        <begin position="60"/>
        <end position="80"/>
    </location>
</feature>
<feature type="transmembrane region" description="Helical" evidence="1">
    <location>
        <begin position="32"/>
        <end position="53"/>
    </location>
</feature>
<name>A0ABP7QSN1_9BACT</name>
<feature type="transmembrane region" description="Helical" evidence="1">
    <location>
        <begin position="9"/>
        <end position="26"/>
    </location>
</feature>
<sequence length="174" mass="19173">MSLMSKKDNVAYAVFSMVAMCCYFAGKEAFGFFGSIFGMMLGMFAGLAALRLIARRSLRFGAYALGIVTVVGLSALYGLVRLSDRAVTVANLQGRWVADNAGGPVTLHIRDSTAMLDMEVFTTPHRFVLVVAHDSLRMTSPTTMRFAWRVHTLTTTRMNISAKQGVLDFQREDN</sequence>
<protein>
    <submittedName>
        <fullName evidence="2">Uncharacterized protein</fullName>
    </submittedName>
</protein>
<evidence type="ECO:0000256" key="1">
    <source>
        <dbReference type="SAM" id="Phobius"/>
    </source>
</evidence>
<keyword evidence="3" id="KW-1185">Reference proteome</keyword>
<accession>A0ABP7QSN1</accession>
<keyword evidence="1" id="KW-1133">Transmembrane helix</keyword>